<dbReference type="EC" id="4.2.1.20" evidence="8"/>
<dbReference type="GO" id="GO:0004834">
    <property type="term" value="F:tryptophan synthase activity"/>
    <property type="evidence" value="ECO:0007669"/>
    <property type="project" value="UniProtKB-EC"/>
</dbReference>
<comment type="similarity">
    <text evidence="8 9">Belongs to the TrpA family.</text>
</comment>
<protein>
    <recommendedName>
        <fullName evidence="8">Tryptophan synthase alpha chain</fullName>
        <ecNumber evidence="8">4.2.1.20</ecNumber>
    </recommendedName>
</protein>
<proteinExistence type="inferred from homology"/>
<dbReference type="NCBIfam" id="TIGR00262">
    <property type="entry name" value="trpA"/>
    <property type="match status" value="1"/>
</dbReference>
<evidence type="ECO:0000256" key="2">
    <source>
        <dbReference type="ARBA" id="ARBA00011270"/>
    </source>
</evidence>
<comment type="caution">
    <text evidence="10">The sequence shown here is derived from an EMBL/GenBank/DDBJ whole genome shotgun (WGS) entry which is preliminary data.</text>
</comment>
<gene>
    <name evidence="8 10" type="primary">trpA</name>
    <name evidence="10" type="ORF">OCV99_07420</name>
</gene>
<sequence length="258" mass="28094">MNKRITEAFQNGKAFIPFITCGDPSLEITEQLVYAMEEAGADLIELGIPFSDPTAEGPVIQAANVRALSGGVTTDKIFAMVEKIRKHTAIPLVFMTYANVVFSYGTERFIKKAAEIGMDGLILPDVPFEEKEEFDRVCKVYGQDLISLIAPTSHERIAQIAREAEGFVYCVSSLGVTGMRSQITTDIGAMAELVKKEKDIPCAVGFGISNPEQAKKMASQADGVIVGSAIVKLCEAHGKDCIPYVKEYVKSMKDAIRE</sequence>
<dbReference type="InterPro" id="IPR002028">
    <property type="entry name" value="Trp_synthase_suA"/>
</dbReference>
<keyword evidence="11" id="KW-1185">Reference proteome</keyword>
<evidence type="ECO:0000256" key="3">
    <source>
        <dbReference type="ARBA" id="ARBA00022605"/>
    </source>
</evidence>
<comment type="pathway">
    <text evidence="1 8">Amino-acid biosynthesis; L-tryptophan biosynthesis; L-tryptophan from chorismate: step 5/5.</text>
</comment>
<dbReference type="SUPFAM" id="SSF51366">
    <property type="entry name" value="Ribulose-phoshate binding barrel"/>
    <property type="match status" value="1"/>
</dbReference>
<evidence type="ECO:0000256" key="4">
    <source>
        <dbReference type="ARBA" id="ARBA00022822"/>
    </source>
</evidence>
<feature type="active site" description="Proton acceptor" evidence="8">
    <location>
        <position position="56"/>
    </location>
</feature>
<feature type="active site" description="Proton acceptor" evidence="8">
    <location>
        <position position="45"/>
    </location>
</feature>
<evidence type="ECO:0000256" key="6">
    <source>
        <dbReference type="ARBA" id="ARBA00023239"/>
    </source>
</evidence>
<dbReference type="CDD" id="cd04724">
    <property type="entry name" value="Tryptophan_synthase_alpha"/>
    <property type="match status" value="1"/>
</dbReference>
<dbReference type="PANTHER" id="PTHR43406">
    <property type="entry name" value="TRYPTOPHAN SYNTHASE, ALPHA CHAIN"/>
    <property type="match status" value="1"/>
</dbReference>
<dbReference type="Proteomes" id="UP001652431">
    <property type="component" value="Unassembled WGS sequence"/>
</dbReference>
<keyword evidence="3 8" id="KW-0028">Amino-acid biosynthesis</keyword>
<dbReference type="HAMAP" id="MF_00131">
    <property type="entry name" value="Trp_synth_alpha"/>
    <property type="match status" value="1"/>
</dbReference>
<evidence type="ECO:0000313" key="11">
    <source>
        <dbReference type="Proteomes" id="UP001652431"/>
    </source>
</evidence>
<evidence type="ECO:0000256" key="5">
    <source>
        <dbReference type="ARBA" id="ARBA00023141"/>
    </source>
</evidence>
<dbReference type="Gene3D" id="3.20.20.70">
    <property type="entry name" value="Aldolase class I"/>
    <property type="match status" value="1"/>
</dbReference>
<keyword evidence="6 8" id="KW-0456">Lyase</keyword>
<evidence type="ECO:0000256" key="7">
    <source>
        <dbReference type="ARBA" id="ARBA00049047"/>
    </source>
</evidence>
<evidence type="ECO:0000256" key="1">
    <source>
        <dbReference type="ARBA" id="ARBA00004733"/>
    </source>
</evidence>
<keyword evidence="5 8" id="KW-0057">Aromatic amino acid biosynthesis</keyword>
<dbReference type="Pfam" id="PF00290">
    <property type="entry name" value="Trp_syntA"/>
    <property type="match status" value="1"/>
</dbReference>
<comment type="subunit">
    <text evidence="2 8">Tetramer of two alpha and two beta chains.</text>
</comment>
<name>A0ABT2RLU2_9FIRM</name>
<dbReference type="InterPro" id="IPR013785">
    <property type="entry name" value="Aldolase_TIM"/>
</dbReference>
<comment type="catalytic activity">
    <reaction evidence="7 8">
        <text>(1S,2R)-1-C-(indol-3-yl)glycerol 3-phosphate + L-serine = D-glyceraldehyde 3-phosphate + L-tryptophan + H2O</text>
        <dbReference type="Rhea" id="RHEA:10532"/>
        <dbReference type="ChEBI" id="CHEBI:15377"/>
        <dbReference type="ChEBI" id="CHEBI:33384"/>
        <dbReference type="ChEBI" id="CHEBI:57912"/>
        <dbReference type="ChEBI" id="CHEBI:58866"/>
        <dbReference type="ChEBI" id="CHEBI:59776"/>
        <dbReference type="EC" id="4.2.1.20"/>
    </reaction>
</comment>
<comment type="function">
    <text evidence="8">The alpha subunit is responsible for the aldol cleavage of indoleglycerol phosphate to indole and glyceraldehyde 3-phosphate.</text>
</comment>
<dbReference type="InterPro" id="IPR011060">
    <property type="entry name" value="RibuloseP-bd_barrel"/>
</dbReference>
<accession>A0ABT2RLU2</accession>
<keyword evidence="4 8" id="KW-0822">Tryptophan biosynthesis</keyword>
<dbReference type="RefSeq" id="WP_158369458.1">
    <property type="nucleotide sequence ID" value="NZ_JAOQJU010000006.1"/>
</dbReference>
<evidence type="ECO:0000313" key="10">
    <source>
        <dbReference type="EMBL" id="MCU6686379.1"/>
    </source>
</evidence>
<reference evidence="10 11" key="1">
    <citation type="journal article" date="2021" name="ISME Commun">
        <title>Automated analysis of genomic sequences facilitates high-throughput and comprehensive description of bacteria.</title>
        <authorList>
            <person name="Hitch T.C.A."/>
        </authorList>
    </citation>
    <scope>NUCLEOTIDE SEQUENCE [LARGE SCALE GENOMIC DNA]</scope>
    <source>
        <strain evidence="10 11">Sanger_03</strain>
    </source>
</reference>
<evidence type="ECO:0000256" key="8">
    <source>
        <dbReference type="HAMAP-Rule" id="MF_00131"/>
    </source>
</evidence>
<dbReference type="PANTHER" id="PTHR43406:SF1">
    <property type="entry name" value="TRYPTOPHAN SYNTHASE ALPHA CHAIN, CHLOROPLASTIC"/>
    <property type="match status" value="1"/>
</dbReference>
<organism evidence="10 11">
    <name type="scientific">Dorea acetigenes</name>
    <dbReference type="NCBI Taxonomy" id="2981787"/>
    <lineage>
        <taxon>Bacteria</taxon>
        <taxon>Bacillati</taxon>
        <taxon>Bacillota</taxon>
        <taxon>Clostridia</taxon>
        <taxon>Lachnospirales</taxon>
        <taxon>Lachnospiraceae</taxon>
        <taxon>Dorea</taxon>
    </lineage>
</organism>
<dbReference type="EMBL" id="JAOQJU010000006">
    <property type="protein sequence ID" value="MCU6686379.1"/>
    <property type="molecule type" value="Genomic_DNA"/>
</dbReference>
<evidence type="ECO:0000256" key="9">
    <source>
        <dbReference type="RuleBase" id="RU003662"/>
    </source>
</evidence>